<dbReference type="GeneID" id="111126785"/>
<dbReference type="GO" id="GO:0022008">
    <property type="term" value="P:neurogenesis"/>
    <property type="evidence" value="ECO:0007669"/>
    <property type="project" value="TreeGrafter"/>
</dbReference>
<dbReference type="InterPro" id="IPR011333">
    <property type="entry name" value="SKP1/BTB/POZ_sf"/>
</dbReference>
<dbReference type="Pfam" id="PF07707">
    <property type="entry name" value="BACK"/>
    <property type="match status" value="1"/>
</dbReference>
<feature type="domain" description="BTB" evidence="3">
    <location>
        <begin position="31"/>
        <end position="99"/>
    </location>
</feature>
<dbReference type="PANTHER" id="PTHR45774:SF3">
    <property type="entry name" value="BTB (POZ) DOMAIN-CONTAINING 2B-RELATED"/>
    <property type="match status" value="1"/>
</dbReference>
<dbReference type="Pfam" id="PF00651">
    <property type="entry name" value="BTB"/>
    <property type="match status" value="1"/>
</dbReference>
<dbReference type="InterPro" id="IPR012983">
    <property type="entry name" value="PHR"/>
</dbReference>
<organism evidence="4 5">
    <name type="scientific">Crassostrea virginica</name>
    <name type="common">Eastern oyster</name>
    <dbReference type="NCBI Taxonomy" id="6565"/>
    <lineage>
        <taxon>Eukaryota</taxon>
        <taxon>Metazoa</taxon>
        <taxon>Spiralia</taxon>
        <taxon>Lophotrochozoa</taxon>
        <taxon>Mollusca</taxon>
        <taxon>Bivalvia</taxon>
        <taxon>Autobranchia</taxon>
        <taxon>Pteriomorphia</taxon>
        <taxon>Ostreida</taxon>
        <taxon>Ostreoidea</taxon>
        <taxon>Ostreidae</taxon>
        <taxon>Crassostrea</taxon>
    </lineage>
</organism>
<reference evidence="5" key="1">
    <citation type="submission" date="2025-08" db="UniProtKB">
        <authorList>
            <consortium name="RefSeq"/>
        </authorList>
    </citation>
    <scope>IDENTIFICATION</scope>
    <source>
        <tissue evidence="5">Whole sample</tissue>
    </source>
</reference>
<sequence length="458" mass="52363">MAVDGTFEKDWQSFRTLNDCNRYMLTNEIGCDITFLVGKERHRLSAHKYVLASRSCVFFAMFYGPAAESGNEIEVPDVEPDTFSLLFRFLYYEELTVKTDAIPEILYAAHKYGIMKIVKKCKKILEETMCTENVCSIMESAHTFNDTELLRKCREYFYREPIKCLQSDSFLDLCADCVDNVISSDDLPLEESLIFERVLEWADAECIRKNLELIDSSRRHVMGKILNHIRFPIMESQYFAERVACREILSKSERLAIFTFICSDQKSKTDFKSTRRKGRCVYARSCSAKQNSRMTHSNRYKVVMRFERNGHVTLKNENLWFVGQKADKIDFSCATTVYIHGIVMYGCGVEGADYNAHASILKTGLPFLSNELSHASATIPATFPYKTFNIYFPEPVHIAPNVKYTVAVTLQGPRSYWGEGGEQSVTNDGVQFDFYKSTGETNGTDVDHGQIPGLIFSK</sequence>
<dbReference type="Gene3D" id="3.30.710.10">
    <property type="entry name" value="Potassium Channel Kv1.1, Chain A"/>
    <property type="match status" value="1"/>
</dbReference>
<comment type="subcellular location">
    <subcellularLocation>
        <location evidence="1">Cytoplasm</location>
    </subcellularLocation>
</comment>
<dbReference type="SUPFAM" id="SSF54695">
    <property type="entry name" value="POZ domain"/>
    <property type="match status" value="1"/>
</dbReference>
<dbReference type="RefSeq" id="XP_022327353.1">
    <property type="nucleotide sequence ID" value="XM_022471645.1"/>
</dbReference>
<name>A0A8B8DHI0_CRAVI</name>
<dbReference type="OrthoDB" id="6073667at2759"/>
<dbReference type="AlphaFoldDB" id="A0A8B8DHI0"/>
<evidence type="ECO:0000256" key="2">
    <source>
        <dbReference type="ARBA" id="ARBA00022490"/>
    </source>
</evidence>
<dbReference type="SMART" id="SM00225">
    <property type="entry name" value="BTB"/>
    <property type="match status" value="1"/>
</dbReference>
<dbReference type="InterPro" id="IPR011705">
    <property type="entry name" value="BACK"/>
</dbReference>
<dbReference type="InterPro" id="IPR000210">
    <property type="entry name" value="BTB/POZ_dom"/>
</dbReference>
<keyword evidence="4" id="KW-1185">Reference proteome</keyword>
<dbReference type="PROSITE" id="PS50097">
    <property type="entry name" value="BTB"/>
    <property type="match status" value="1"/>
</dbReference>
<dbReference type="SMART" id="SM00875">
    <property type="entry name" value="BACK"/>
    <property type="match status" value="1"/>
</dbReference>
<dbReference type="Proteomes" id="UP000694844">
    <property type="component" value="Chromosome 3"/>
</dbReference>
<proteinExistence type="predicted"/>
<protein>
    <submittedName>
        <fullName evidence="5">BTB/POZ domain-containing protein 6-like</fullName>
    </submittedName>
</protein>
<dbReference type="PANTHER" id="PTHR45774">
    <property type="entry name" value="BTB/POZ DOMAIN-CONTAINING"/>
    <property type="match status" value="1"/>
</dbReference>
<evidence type="ECO:0000256" key="1">
    <source>
        <dbReference type="ARBA" id="ARBA00004496"/>
    </source>
</evidence>
<accession>A0A8B8DHI0</accession>
<dbReference type="GO" id="GO:0005829">
    <property type="term" value="C:cytosol"/>
    <property type="evidence" value="ECO:0007669"/>
    <property type="project" value="TreeGrafter"/>
</dbReference>
<evidence type="ECO:0000259" key="3">
    <source>
        <dbReference type="PROSITE" id="PS50097"/>
    </source>
</evidence>
<dbReference type="Gene3D" id="1.25.40.420">
    <property type="match status" value="1"/>
</dbReference>
<keyword evidence="2" id="KW-0963">Cytoplasm</keyword>
<gene>
    <name evidence="5" type="primary">LOC111126785</name>
</gene>
<evidence type="ECO:0000313" key="5">
    <source>
        <dbReference type="RefSeq" id="XP_022327353.1"/>
    </source>
</evidence>
<dbReference type="InterPro" id="IPR038648">
    <property type="entry name" value="PHR_sf"/>
</dbReference>
<evidence type="ECO:0000313" key="4">
    <source>
        <dbReference type="Proteomes" id="UP000694844"/>
    </source>
</evidence>
<dbReference type="Pfam" id="PF08005">
    <property type="entry name" value="PHR"/>
    <property type="match status" value="1"/>
</dbReference>
<dbReference type="Gene3D" id="2.60.120.820">
    <property type="entry name" value="PHR domain"/>
    <property type="match status" value="1"/>
</dbReference>
<dbReference type="KEGG" id="cvn:111126785"/>